<accession>A0ABX5BDQ2</accession>
<evidence type="ECO:0000313" key="1">
    <source>
        <dbReference type="EMBL" id="PPS95093.1"/>
    </source>
</evidence>
<comment type="caution">
    <text evidence="1">The sequence shown here is derived from an EMBL/GenBank/DDBJ whole genome shotgun (WGS) entry which is preliminary data.</text>
</comment>
<dbReference type="Proteomes" id="UP001429100">
    <property type="component" value="Unassembled WGS sequence"/>
</dbReference>
<sequence>MKHFFSINRIFPNISIELKFSLNHIFDFIQDQHTHYRILNAIYILIIDLKDDNTLDPGAVINNFIKLIGRLLKLEKYENNDELDLSISLVEIFLDTFFLIKFPKNCNLIELINSKMNELRVYNFWILRQLTNELYRNSRESNYKFQESILIENRNIENNSDEKKDIIIEWDTLNAKFENIVKDFEDIDQIFEYKDSIKIGIPSYLDFDYDLNNSKRINFFYLDEGEVDVVYRIAAFSISLRNQILENLFKSLKNFQNKYQYNSLSILICRLIIYRHTEFENNIIEILNQLIENSKSEILVASLFECSLLIKDKELCDIFDFYSELENSCDFLDVVITINNLIRLHMESYSSSLSKFLPWIKTKRSDQILKLDKKLINMSFSDTFEMVNFYLDRFKSEFNLISKNLDILISIIREDIDEYCYDYTELVINEIKGLIFSTPIFDRNDLLEILREFFSMNSDAYLGSTSYTNYDFACKKPVEETKYCSNNESSVASALYSTGLSRNNYSKSLLCNLWFRSIKIIQEIQNYNFQKELLIVLKTISKRQQFIFWWYITSNNAHYNFEFVSKLFTERRRIGTLQCYLTCMEIEFKSAFINNGLKT</sequence>
<protein>
    <submittedName>
        <fullName evidence="1">Uncharacterized protein</fullName>
    </submittedName>
</protein>
<dbReference type="EMBL" id="JTAI01000039">
    <property type="protein sequence ID" value="PPS95093.1"/>
    <property type="molecule type" value="Genomic_DNA"/>
</dbReference>
<proteinExistence type="predicted"/>
<evidence type="ECO:0000313" key="2">
    <source>
        <dbReference type="Proteomes" id="UP001429100"/>
    </source>
</evidence>
<reference evidence="1 2" key="2">
    <citation type="submission" date="2017-10" db="EMBL/GenBank/DDBJ databases">
        <title>Consistent, comparative and evidence-based genome annotation and re-annotation for the closely-related species, Cryptosporidium parvum, C. hominis and C. tyzzeri.</title>
        <authorList>
            <person name="Baptista R.P."/>
            <person name="Li Y."/>
            <person name="Sateriale A."/>
            <person name="Striepen B."/>
            <person name="Kissinger J.C."/>
        </authorList>
    </citation>
    <scope>NUCLEOTIDE SEQUENCE [LARGE SCALE GENOMIC DNA]</scope>
    <source>
        <strain evidence="1">30976</strain>
    </source>
</reference>
<name>A0ABX5BDQ2_CRYHO</name>
<gene>
    <name evidence="1" type="ORF">GY17_00002217</name>
</gene>
<organism evidence="1 2">
    <name type="scientific">Cryptosporidium hominis</name>
    <dbReference type="NCBI Taxonomy" id="237895"/>
    <lineage>
        <taxon>Eukaryota</taxon>
        <taxon>Sar</taxon>
        <taxon>Alveolata</taxon>
        <taxon>Apicomplexa</taxon>
        <taxon>Conoidasida</taxon>
        <taxon>Coccidia</taxon>
        <taxon>Eucoccidiorida</taxon>
        <taxon>Eimeriorina</taxon>
        <taxon>Cryptosporidiidae</taxon>
        <taxon>Cryptosporidium</taxon>
    </lineage>
</organism>
<keyword evidence="2" id="KW-1185">Reference proteome</keyword>
<reference evidence="1 2" key="1">
    <citation type="submission" date="2014-11" db="EMBL/GenBank/DDBJ databases">
        <title>Comparative genomic analysis of Cryptosporidium hominis reveals occurrence of genetic recombination in virulent subtypes.</title>
        <authorList>
            <person name="Guo Y."/>
            <person name="Tang K."/>
            <person name="Frace M."/>
            <person name="Li N."/>
            <person name="Roellig D.M."/>
            <person name="Sammons S."/>
            <person name="Knipe K."/>
            <person name="Rowe L."/>
            <person name="Feng Y."/>
            <person name="Xiao L."/>
        </authorList>
    </citation>
    <scope>NUCLEOTIDE SEQUENCE [LARGE SCALE GENOMIC DNA]</scope>
    <source>
        <strain evidence="1">30976</strain>
    </source>
</reference>